<feature type="chain" id="PRO_5022220572" evidence="1">
    <location>
        <begin position="21"/>
        <end position="817"/>
    </location>
</feature>
<name>A0A556MYJ8_9FLAO</name>
<evidence type="ECO:0000313" key="4">
    <source>
        <dbReference type="EMBL" id="TSJ44859.1"/>
    </source>
</evidence>
<evidence type="ECO:0000259" key="2">
    <source>
        <dbReference type="Pfam" id="PF06452"/>
    </source>
</evidence>
<evidence type="ECO:0000313" key="5">
    <source>
        <dbReference type="Proteomes" id="UP000316008"/>
    </source>
</evidence>
<dbReference type="CDD" id="cd09618">
    <property type="entry name" value="CBM9_like_2"/>
    <property type="match status" value="1"/>
</dbReference>
<protein>
    <submittedName>
        <fullName evidence="4">Carbohydrate binding family 9 domain-containing protein</fullName>
    </submittedName>
</protein>
<gene>
    <name evidence="4" type="ORF">FO442_09685</name>
</gene>
<keyword evidence="1" id="KW-0732">Signal</keyword>
<dbReference type="RefSeq" id="WP_144332972.1">
    <property type="nucleotide sequence ID" value="NZ_VLPL01000004.1"/>
</dbReference>
<evidence type="ECO:0000259" key="3">
    <source>
        <dbReference type="Pfam" id="PF19313"/>
    </source>
</evidence>
<dbReference type="GO" id="GO:0016052">
    <property type="term" value="P:carbohydrate catabolic process"/>
    <property type="evidence" value="ECO:0007669"/>
    <property type="project" value="InterPro"/>
</dbReference>
<dbReference type="GO" id="GO:0030246">
    <property type="term" value="F:carbohydrate binding"/>
    <property type="evidence" value="ECO:0007669"/>
    <property type="project" value="InterPro"/>
</dbReference>
<dbReference type="Pfam" id="PF19313">
    <property type="entry name" value="DUF5916"/>
    <property type="match status" value="1"/>
</dbReference>
<feature type="domain" description="DUF5916" evidence="3">
    <location>
        <begin position="225"/>
        <end position="808"/>
    </location>
</feature>
<dbReference type="EMBL" id="VLPL01000004">
    <property type="protein sequence ID" value="TSJ44859.1"/>
    <property type="molecule type" value="Genomic_DNA"/>
</dbReference>
<dbReference type="Gene3D" id="2.60.40.1190">
    <property type="match status" value="1"/>
</dbReference>
<feature type="domain" description="Carbohydrate-binding" evidence="2">
    <location>
        <begin position="36"/>
        <end position="177"/>
    </location>
</feature>
<sequence length="817" mass="94322">MKLSYYVLLTFILISSSLLSQKTVSGKQTNHAITLDGMLLEVAWDEAETATDFVNNYPNPGAESRFKSEVKFLYDDQYIYIGAELTDSQPDSIIAFLSERDDYGNADWFGVLIDPYGAGQNAFGFYVTAAGTELDAIINQTTEDYSWNAVWRSKVKRIAEGWSLEIRIPLTQLRFPKETIQNWRINYIRNIRRNRETSYWSFVDPQQYGEIAQSGYIKGIENLGTPLRLSFSPYSTMYLEDSFDENTQSQNWGFRPRFGMDMKVGLSESFTLDATLIPDFGQTVSDRLVLNLSPFEVRYPENRPFFLEGMDLFGIGDLFYSRRIGAESYLKEQALDSVSQDPNNSVRTIPDRAQLINALKISGRTKGGLGIGVFNAIENRSFLHYEDSLGNDHKVLAHPVSNYNVFVLSQNLKNNANISFLNTNVIRPEIQVLSNVSTLQGLVFNKSRVYAISTSTQVSVNSSGNNVRVGRSSSISFQKVKGTNQFNIDYYDSDNHYNPTELGFLARNNFFGFYSRYRWTGYEATQRLLRRNFTVENTVEYLYKPTKFGYWSVNAEYIVTTKKFLTTGISLNIYPLGERDFFESRVFGIPVNFPASFQYGGFYSSNYSKRFALDFYAYHRVFDRKGMSNLDLNISPRIRIAPKIFTVLSSTVNRYFHNFGYVHVTDTTYTDQITLGNRERWIVTNSIALDYTFTKTFRLKLRFNHYWQEVSYHSFMELLDDGSYRSSSYSGLDSLGQSYHNTSFNAFTVDFDLRWVIYPGSEIRFVWKYNIYASKKGLDYGYFNTFRNLFDNPYLNSFSVKGLFYIDAGKWFRKKTV</sequence>
<dbReference type="OrthoDB" id="9786766at2"/>
<accession>A0A556MYJ8</accession>
<keyword evidence="5" id="KW-1185">Reference proteome</keyword>
<evidence type="ECO:0000256" key="1">
    <source>
        <dbReference type="SAM" id="SignalP"/>
    </source>
</evidence>
<reference evidence="4 5" key="1">
    <citation type="submission" date="2019-07" db="EMBL/GenBank/DDBJ databases">
        <authorList>
            <person name="Huq M.A."/>
        </authorList>
    </citation>
    <scope>NUCLEOTIDE SEQUENCE [LARGE SCALE GENOMIC DNA]</scope>
    <source>
        <strain evidence="4 5">MAH-3</strain>
    </source>
</reference>
<feature type="signal peptide" evidence="1">
    <location>
        <begin position="1"/>
        <end position="20"/>
    </location>
</feature>
<dbReference type="GO" id="GO:0004553">
    <property type="term" value="F:hydrolase activity, hydrolyzing O-glycosyl compounds"/>
    <property type="evidence" value="ECO:0007669"/>
    <property type="project" value="InterPro"/>
</dbReference>
<dbReference type="SUPFAM" id="SSF49344">
    <property type="entry name" value="CBD9-like"/>
    <property type="match status" value="1"/>
</dbReference>
<dbReference type="Pfam" id="PF06452">
    <property type="entry name" value="CBM9_1"/>
    <property type="match status" value="1"/>
</dbReference>
<dbReference type="InterPro" id="IPR010502">
    <property type="entry name" value="Carb-bd_dom_fam9"/>
</dbReference>
<dbReference type="InterPro" id="IPR045670">
    <property type="entry name" value="DUF5916"/>
</dbReference>
<organism evidence="4 5">
    <name type="scientific">Fluviicola chungangensis</name>
    <dbReference type="NCBI Taxonomy" id="2597671"/>
    <lineage>
        <taxon>Bacteria</taxon>
        <taxon>Pseudomonadati</taxon>
        <taxon>Bacteroidota</taxon>
        <taxon>Flavobacteriia</taxon>
        <taxon>Flavobacteriales</taxon>
        <taxon>Crocinitomicaceae</taxon>
        <taxon>Fluviicola</taxon>
    </lineage>
</organism>
<proteinExistence type="predicted"/>
<dbReference type="AlphaFoldDB" id="A0A556MYJ8"/>
<comment type="caution">
    <text evidence="4">The sequence shown here is derived from an EMBL/GenBank/DDBJ whole genome shotgun (WGS) entry which is preliminary data.</text>
</comment>
<dbReference type="Proteomes" id="UP000316008">
    <property type="component" value="Unassembled WGS sequence"/>
</dbReference>